<gene>
    <name evidence="5" type="ORF">QBC40DRAFT_14248</name>
</gene>
<dbReference type="EMBL" id="MU863996">
    <property type="protein sequence ID" value="KAK4196004.1"/>
    <property type="molecule type" value="Genomic_DNA"/>
</dbReference>
<feature type="region of interest" description="Disordered" evidence="3">
    <location>
        <begin position="1"/>
        <end position="32"/>
    </location>
</feature>
<dbReference type="Proteomes" id="UP001303160">
    <property type="component" value="Unassembled WGS sequence"/>
</dbReference>
<keyword evidence="1" id="KW-0479">Metal-binding</keyword>
<dbReference type="GO" id="GO:0006351">
    <property type="term" value="P:DNA-templated transcription"/>
    <property type="evidence" value="ECO:0007669"/>
    <property type="project" value="InterPro"/>
</dbReference>
<dbReference type="InterPro" id="IPR036864">
    <property type="entry name" value="Zn2-C6_fun-type_DNA-bd_sf"/>
</dbReference>
<evidence type="ECO:0000256" key="2">
    <source>
        <dbReference type="ARBA" id="ARBA00023242"/>
    </source>
</evidence>
<accession>A0AAN6X8U6</accession>
<dbReference type="PROSITE" id="PS00463">
    <property type="entry name" value="ZN2_CY6_FUNGAL_1"/>
    <property type="match status" value="1"/>
</dbReference>
<dbReference type="CDD" id="cd00067">
    <property type="entry name" value="GAL4"/>
    <property type="match status" value="1"/>
</dbReference>
<protein>
    <submittedName>
        <fullName evidence="5">Nitrogen assimilation transcription factor nirA</fullName>
    </submittedName>
</protein>
<dbReference type="GO" id="GO:0000981">
    <property type="term" value="F:DNA-binding transcription factor activity, RNA polymerase II-specific"/>
    <property type="evidence" value="ECO:0007669"/>
    <property type="project" value="InterPro"/>
</dbReference>
<dbReference type="SUPFAM" id="SSF57701">
    <property type="entry name" value="Zn2/Cys6 DNA-binding domain"/>
    <property type="match status" value="1"/>
</dbReference>
<keyword evidence="6" id="KW-1185">Reference proteome</keyword>
<feature type="compositionally biased region" description="Low complexity" evidence="3">
    <location>
        <begin position="154"/>
        <end position="164"/>
    </location>
</feature>
<dbReference type="Pfam" id="PF00172">
    <property type="entry name" value="Zn_clus"/>
    <property type="match status" value="1"/>
</dbReference>
<evidence type="ECO:0000313" key="5">
    <source>
        <dbReference type="EMBL" id="KAK4196004.1"/>
    </source>
</evidence>
<name>A0AAN6X8U6_9PEZI</name>
<feature type="domain" description="Zn(2)-C6 fungal-type" evidence="4">
    <location>
        <begin position="39"/>
        <end position="69"/>
    </location>
</feature>
<evidence type="ECO:0000256" key="3">
    <source>
        <dbReference type="SAM" id="MobiDB-lite"/>
    </source>
</evidence>
<dbReference type="InterPro" id="IPR007219">
    <property type="entry name" value="XnlR_reg_dom"/>
</dbReference>
<organism evidence="5 6">
    <name type="scientific">Triangularia verruculosa</name>
    <dbReference type="NCBI Taxonomy" id="2587418"/>
    <lineage>
        <taxon>Eukaryota</taxon>
        <taxon>Fungi</taxon>
        <taxon>Dikarya</taxon>
        <taxon>Ascomycota</taxon>
        <taxon>Pezizomycotina</taxon>
        <taxon>Sordariomycetes</taxon>
        <taxon>Sordariomycetidae</taxon>
        <taxon>Sordariales</taxon>
        <taxon>Podosporaceae</taxon>
        <taxon>Triangularia</taxon>
    </lineage>
</organism>
<dbReference type="AlphaFoldDB" id="A0AAN6X8U6"/>
<dbReference type="CDD" id="cd12148">
    <property type="entry name" value="fungal_TF_MHR"/>
    <property type="match status" value="1"/>
</dbReference>
<proteinExistence type="predicted"/>
<evidence type="ECO:0000313" key="6">
    <source>
        <dbReference type="Proteomes" id="UP001303160"/>
    </source>
</evidence>
<reference evidence="5" key="2">
    <citation type="submission" date="2023-05" db="EMBL/GenBank/DDBJ databases">
        <authorList>
            <consortium name="Lawrence Berkeley National Laboratory"/>
            <person name="Steindorff A."/>
            <person name="Hensen N."/>
            <person name="Bonometti L."/>
            <person name="Westerberg I."/>
            <person name="Brannstrom I.O."/>
            <person name="Guillou S."/>
            <person name="Cros-Aarteil S."/>
            <person name="Calhoun S."/>
            <person name="Haridas S."/>
            <person name="Kuo A."/>
            <person name="Mondo S."/>
            <person name="Pangilinan J."/>
            <person name="Riley R."/>
            <person name="Labutti K."/>
            <person name="Andreopoulos B."/>
            <person name="Lipzen A."/>
            <person name="Chen C."/>
            <person name="Yanf M."/>
            <person name="Daum C."/>
            <person name="Ng V."/>
            <person name="Clum A."/>
            <person name="Ohm R."/>
            <person name="Martin F."/>
            <person name="Silar P."/>
            <person name="Natvig D."/>
            <person name="Lalanne C."/>
            <person name="Gautier V."/>
            <person name="Ament-Velasquez S.L."/>
            <person name="Kruys A."/>
            <person name="Hutchinson M.I."/>
            <person name="Powell A.J."/>
            <person name="Barry K."/>
            <person name="Miller A.N."/>
            <person name="Grigoriev I.V."/>
            <person name="Debuchy R."/>
            <person name="Gladieux P."/>
            <person name="Thoren M.H."/>
            <person name="Johannesson H."/>
        </authorList>
    </citation>
    <scope>NUCLEOTIDE SEQUENCE</scope>
    <source>
        <strain evidence="5">CBS 315.58</strain>
    </source>
</reference>
<evidence type="ECO:0000259" key="4">
    <source>
        <dbReference type="PROSITE" id="PS50048"/>
    </source>
</evidence>
<dbReference type="InterPro" id="IPR053187">
    <property type="entry name" value="Notoamide_regulator"/>
</dbReference>
<dbReference type="PANTHER" id="PTHR47256">
    <property type="entry name" value="ZN(II)2CYS6 TRANSCRIPTION FACTOR (EUROFUNG)-RELATED"/>
    <property type="match status" value="1"/>
</dbReference>
<dbReference type="Pfam" id="PF04082">
    <property type="entry name" value="Fungal_trans"/>
    <property type="match status" value="1"/>
</dbReference>
<dbReference type="Gene3D" id="4.10.240.10">
    <property type="entry name" value="Zn(2)-C6 fungal-type DNA-binding domain"/>
    <property type="match status" value="1"/>
</dbReference>
<dbReference type="GO" id="GO:0003677">
    <property type="term" value="F:DNA binding"/>
    <property type="evidence" value="ECO:0007669"/>
    <property type="project" value="InterPro"/>
</dbReference>
<feature type="compositionally biased region" description="Pro residues" evidence="3">
    <location>
        <begin position="1"/>
        <end position="16"/>
    </location>
</feature>
<dbReference type="InterPro" id="IPR001138">
    <property type="entry name" value="Zn2Cys6_DnaBD"/>
</dbReference>
<dbReference type="PANTHER" id="PTHR47256:SF3">
    <property type="entry name" value="ZN(II)2CYS6 TRANSCRIPTION FACTOR (EUROFUNG)"/>
    <property type="match status" value="1"/>
</dbReference>
<comment type="caution">
    <text evidence="5">The sequence shown here is derived from an EMBL/GenBank/DDBJ whole genome shotgun (WGS) entry which is preliminary data.</text>
</comment>
<keyword evidence="2" id="KW-0539">Nucleus</keyword>
<reference evidence="5" key="1">
    <citation type="journal article" date="2023" name="Mol. Phylogenet. Evol.">
        <title>Genome-scale phylogeny and comparative genomics of the fungal order Sordariales.</title>
        <authorList>
            <person name="Hensen N."/>
            <person name="Bonometti L."/>
            <person name="Westerberg I."/>
            <person name="Brannstrom I.O."/>
            <person name="Guillou S."/>
            <person name="Cros-Aarteil S."/>
            <person name="Calhoun S."/>
            <person name="Haridas S."/>
            <person name="Kuo A."/>
            <person name="Mondo S."/>
            <person name="Pangilinan J."/>
            <person name="Riley R."/>
            <person name="LaButti K."/>
            <person name="Andreopoulos B."/>
            <person name="Lipzen A."/>
            <person name="Chen C."/>
            <person name="Yan M."/>
            <person name="Daum C."/>
            <person name="Ng V."/>
            <person name="Clum A."/>
            <person name="Steindorff A."/>
            <person name="Ohm R.A."/>
            <person name="Martin F."/>
            <person name="Silar P."/>
            <person name="Natvig D.O."/>
            <person name="Lalanne C."/>
            <person name="Gautier V."/>
            <person name="Ament-Velasquez S.L."/>
            <person name="Kruys A."/>
            <person name="Hutchinson M.I."/>
            <person name="Powell A.J."/>
            <person name="Barry K."/>
            <person name="Miller A.N."/>
            <person name="Grigoriev I.V."/>
            <person name="Debuchy R."/>
            <person name="Gladieux P."/>
            <person name="Hiltunen Thoren M."/>
            <person name="Johannesson H."/>
        </authorList>
    </citation>
    <scope>NUCLEOTIDE SEQUENCE</scope>
    <source>
        <strain evidence="5">CBS 315.58</strain>
    </source>
</reference>
<dbReference type="GO" id="GO:0008270">
    <property type="term" value="F:zinc ion binding"/>
    <property type="evidence" value="ECO:0007669"/>
    <property type="project" value="InterPro"/>
</dbReference>
<feature type="region of interest" description="Disordered" evidence="3">
    <location>
        <begin position="148"/>
        <end position="171"/>
    </location>
</feature>
<sequence>MDRPPPRPLLPAPPSFGPRTGPSTSGTPLPPRRSAAIAACELCREKKAKCDSRRPSCGRCLSNGVRCHYTTKINETLTQADKREKQRFKQERDDLLHLLSSIRDKPEVEAKELFARIRVANDPFQVTQSLRHAELFLRDDQLMPPKPLADLLIPPESSEPPSDTSEPEDLRVPAKPWTNLVGDAVVSRLMTRFFLPDFQLFPAIDKGIFIADMRGKNSTQFKLCSALLVNAMCALPCFELAANTSLAELFLNNSKALLEREYGRPSLPTALALYLLYITSTLLGRDRAGLHFRQTSVDMFGWLDLEERMTALSDSIPAEALERRAISKALWGMFVADSRTFLLYNRPPLLRPPSIPRVFLPDLQAISSPADASTMSIDGADVLTDESLLDALCRLAELQYTIALYEAGQTTEVGSAADLSTRQAILCQWKSLSDALSSQLRVEPTPPAPTCYLR</sequence>
<dbReference type="SMART" id="SM00066">
    <property type="entry name" value="GAL4"/>
    <property type="match status" value="1"/>
</dbReference>
<evidence type="ECO:0000256" key="1">
    <source>
        <dbReference type="ARBA" id="ARBA00022723"/>
    </source>
</evidence>
<dbReference type="PROSITE" id="PS50048">
    <property type="entry name" value="ZN2_CY6_FUNGAL_2"/>
    <property type="match status" value="1"/>
</dbReference>
<feature type="compositionally biased region" description="Low complexity" evidence="3">
    <location>
        <begin position="17"/>
        <end position="27"/>
    </location>
</feature>